<dbReference type="PIRSF" id="PIRSF005378">
    <property type="entry name" value="RNA3'_term_phos_cycl_euk"/>
    <property type="match status" value="1"/>
</dbReference>
<reference evidence="10" key="1">
    <citation type="submission" date="2017-02" db="EMBL/GenBank/DDBJ databases">
        <authorList>
            <person name="Varghese N."/>
            <person name="Submissions S."/>
        </authorList>
    </citation>
    <scope>NUCLEOTIDE SEQUENCE [LARGE SCALE GENOMIC DNA]</scope>
    <source>
        <strain evidence="10">ATCC 700200</strain>
    </source>
</reference>
<dbReference type="HAMAP" id="MF_00200">
    <property type="entry name" value="RTC"/>
    <property type="match status" value="1"/>
</dbReference>
<keyword evidence="10" id="KW-1185">Reference proteome</keyword>
<evidence type="ECO:0000256" key="2">
    <source>
        <dbReference type="ARBA" id="ARBA00022598"/>
    </source>
</evidence>
<sequence>MTKTNTSLLQISGESGGGQLLRSALSLSLVTGQPFRMTNIRGKRPKPGLMRQHLTCVKAAAEVSGAAVDGAEIGSVELVFAPGPVRAGEYDFKIGSGGSTTLVLQTLLPALLHADGESRVRIEGGTHNPLAPPYEFMDQCFMPVLRKMGVKAEVTLERHGFMQAGGGLLTAQISPIKKWKKLKLLERGESQGCFGRVLHAHLGRDIAEREMAAVSRILEWEAGKLELRYANDSAGPGNAILLGAAFANICEISSGIAQMGKSAESVATGAAKGLRSYLASSAPVGVHLADQLLLPMALTGGGVFRTLAISDHTETNMTLIEKFLAVRFEVQELEMGVKEISLRSQG</sequence>
<dbReference type="EC" id="6.5.1.4" evidence="5 6"/>
<keyword evidence="5" id="KW-0963">Cytoplasm</keyword>
<dbReference type="InterPro" id="IPR036553">
    <property type="entry name" value="RPTC_insert"/>
</dbReference>
<dbReference type="Pfam" id="PF01137">
    <property type="entry name" value="RTC"/>
    <property type="match status" value="1"/>
</dbReference>
<dbReference type="InterPro" id="IPR013791">
    <property type="entry name" value="RNA3'-term_phos_cycl_insert"/>
</dbReference>
<evidence type="ECO:0000259" key="8">
    <source>
        <dbReference type="Pfam" id="PF05189"/>
    </source>
</evidence>
<dbReference type="GO" id="GO:0006396">
    <property type="term" value="P:RNA processing"/>
    <property type="evidence" value="ECO:0007669"/>
    <property type="project" value="UniProtKB-UniRule"/>
</dbReference>
<evidence type="ECO:0000313" key="9">
    <source>
        <dbReference type="EMBL" id="SKA81216.1"/>
    </source>
</evidence>
<dbReference type="NCBIfam" id="NF003246">
    <property type="entry name" value="PRK04204.1-2"/>
    <property type="match status" value="1"/>
</dbReference>
<name>A0A1T4WV74_9BACT</name>
<comment type="function">
    <text evidence="5">Catalyzes the conversion of 3'-phosphate to a 2',3'-cyclic phosphodiester at the end of RNA. The mechanism of action of the enzyme occurs in 3 steps: (A) adenylation of the enzyme by ATP; (B) transfer of adenylate to an RNA-N3'P to produce RNA-N3'PP5'A; (C) and attack of the adjacent 2'-hydroxyl on the 3'-phosphorus in the diester linkage to produce the cyclic end product. The biological role of this enzyme is unknown but it is likely to function in some aspects of cellular RNA processing.</text>
</comment>
<dbReference type="InterPro" id="IPR013792">
    <property type="entry name" value="RNA3'P_cycl/enolpyr_Trfase_a/b"/>
</dbReference>
<dbReference type="InterPro" id="IPR037136">
    <property type="entry name" value="RNA3'_phos_cyclase_dom_sf"/>
</dbReference>
<dbReference type="STRING" id="48467.SAMN02745166_00733"/>
<evidence type="ECO:0000256" key="4">
    <source>
        <dbReference type="ARBA" id="ARBA00024481"/>
    </source>
</evidence>
<dbReference type="SUPFAM" id="SSF55205">
    <property type="entry name" value="EPT/RTPC-like"/>
    <property type="match status" value="2"/>
</dbReference>
<comment type="catalytic activity">
    <reaction evidence="4 5">
        <text>a 3'-end 3'-phospho-ribonucleotide-RNA + ATP = a 3'-end 2',3'-cyclophospho-ribonucleotide-RNA + AMP + diphosphate</text>
        <dbReference type="Rhea" id="RHEA:23976"/>
        <dbReference type="Rhea" id="RHEA-COMP:10463"/>
        <dbReference type="Rhea" id="RHEA-COMP:10464"/>
        <dbReference type="ChEBI" id="CHEBI:30616"/>
        <dbReference type="ChEBI" id="CHEBI:33019"/>
        <dbReference type="ChEBI" id="CHEBI:83062"/>
        <dbReference type="ChEBI" id="CHEBI:83064"/>
        <dbReference type="ChEBI" id="CHEBI:456215"/>
        <dbReference type="EC" id="6.5.1.4"/>
    </reaction>
</comment>
<feature type="domain" description="RNA 3'-terminal phosphate cyclase" evidence="7">
    <location>
        <begin position="15"/>
        <end position="330"/>
    </location>
</feature>
<gene>
    <name evidence="5" type="primary">rtcA</name>
    <name evidence="9" type="ORF">SAMN02745166_00733</name>
</gene>
<dbReference type="Gene3D" id="3.30.360.20">
    <property type="entry name" value="RNA 3'-terminal phosphate cyclase, insert domain"/>
    <property type="match status" value="1"/>
</dbReference>
<feature type="binding site" evidence="5">
    <location>
        <position position="105"/>
    </location>
    <ligand>
        <name>ATP</name>
        <dbReference type="ChEBI" id="CHEBI:30616"/>
    </ligand>
</feature>
<accession>A0A1T4WV74</accession>
<feature type="binding site" evidence="5">
    <location>
        <begin position="287"/>
        <end position="291"/>
    </location>
    <ligand>
        <name>ATP</name>
        <dbReference type="ChEBI" id="CHEBI:30616"/>
    </ligand>
</feature>
<dbReference type="AlphaFoldDB" id="A0A1T4WV74"/>
<evidence type="ECO:0000256" key="3">
    <source>
        <dbReference type="ARBA" id="ARBA00022741"/>
    </source>
</evidence>
<comment type="similarity">
    <text evidence="1 5">Belongs to the RNA 3'-terminal cyclase family. Type 1 subfamily.</text>
</comment>
<evidence type="ECO:0000256" key="1">
    <source>
        <dbReference type="ARBA" id="ARBA00009206"/>
    </source>
</evidence>
<dbReference type="NCBIfam" id="TIGR03399">
    <property type="entry name" value="RNA_3prim_cycl"/>
    <property type="match status" value="1"/>
</dbReference>
<protein>
    <recommendedName>
        <fullName evidence="5 6">RNA 3'-terminal phosphate cyclase</fullName>
        <shortName evidence="5">RNA cyclase</shortName>
        <shortName evidence="5">RNA-3'-phosphate cyclase</shortName>
        <ecNumber evidence="5 6">6.5.1.4</ecNumber>
    </recommendedName>
</protein>
<evidence type="ECO:0000256" key="6">
    <source>
        <dbReference type="NCBIfam" id="TIGR03399"/>
    </source>
</evidence>
<dbReference type="InterPro" id="IPR017770">
    <property type="entry name" value="RNA3'_term_phos_cyc_type_1"/>
</dbReference>
<keyword evidence="2 5" id="KW-0436">Ligase</keyword>
<evidence type="ECO:0000259" key="7">
    <source>
        <dbReference type="Pfam" id="PF01137"/>
    </source>
</evidence>
<evidence type="ECO:0000256" key="5">
    <source>
        <dbReference type="HAMAP-Rule" id="MF_00200"/>
    </source>
</evidence>
<keyword evidence="5" id="KW-0067">ATP-binding</keyword>
<proteinExistence type="inferred from homology"/>
<dbReference type="RefSeq" id="WP_078811939.1">
    <property type="nucleotide sequence ID" value="NZ_FUYE01000002.1"/>
</dbReference>
<feature type="domain" description="RNA 3'-terminal phosphate cyclase insert" evidence="8">
    <location>
        <begin position="185"/>
        <end position="278"/>
    </location>
</feature>
<dbReference type="Pfam" id="PF05189">
    <property type="entry name" value="RTC_insert"/>
    <property type="match status" value="1"/>
</dbReference>
<dbReference type="GO" id="GO:0005737">
    <property type="term" value="C:cytoplasm"/>
    <property type="evidence" value="ECO:0007669"/>
    <property type="project" value="UniProtKB-SubCell"/>
</dbReference>
<keyword evidence="3 5" id="KW-0547">Nucleotide-binding</keyword>
<dbReference type="OrthoDB" id="9789235at2"/>
<dbReference type="EMBL" id="FUYE01000002">
    <property type="protein sequence ID" value="SKA81216.1"/>
    <property type="molecule type" value="Genomic_DNA"/>
</dbReference>
<dbReference type="SUPFAM" id="SSF52913">
    <property type="entry name" value="RNA 3'-terminal phosphate cyclase, RPTC, insert domain"/>
    <property type="match status" value="1"/>
</dbReference>
<dbReference type="GO" id="GO:0005524">
    <property type="term" value="F:ATP binding"/>
    <property type="evidence" value="ECO:0007669"/>
    <property type="project" value="UniProtKB-KW"/>
</dbReference>
<comment type="subcellular location">
    <subcellularLocation>
        <location evidence="5">Cytoplasm</location>
    </subcellularLocation>
</comment>
<dbReference type="Proteomes" id="UP000190774">
    <property type="component" value="Unassembled WGS sequence"/>
</dbReference>
<evidence type="ECO:0000313" key="10">
    <source>
        <dbReference type="Proteomes" id="UP000190774"/>
    </source>
</evidence>
<feature type="active site" description="Tele-AMP-histidine intermediate" evidence="5">
    <location>
        <position position="312"/>
    </location>
</feature>
<dbReference type="GO" id="GO:0003963">
    <property type="term" value="F:RNA-3'-phosphate cyclase activity"/>
    <property type="evidence" value="ECO:0007669"/>
    <property type="project" value="UniProtKB-UniRule"/>
</dbReference>
<dbReference type="Gene3D" id="3.65.10.20">
    <property type="entry name" value="RNA 3'-terminal phosphate cyclase domain"/>
    <property type="match status" value="1"/>
</dbReference>
<dbReference type="PANTHER" id="PTHR11096">
    <property type="entry name" value="RNA 3' TERMINAL PHOSPHATE CYCLASE"/>
    <property type="match status" value="1"/>
</dbReference>
<dbReference type="InterPro" id="IPR023797">
    <property type="entry name" value="RNA3'_phos_cyclase_dom"/>
</dbReference>
<dbReference type="PANTHER" id="PTHR11096:SF0">
    <property type="entry name" value="RNA 3'-TERMINAL PHOSPHATE CYCLASE"/>
    <property type="match status" value="1"/>
</dbReference>
<organism evidence="9 10">
    <name type="scientific">Prosthecobacter debontii</name>
    <dbReference type="NCBI Taxonomy" id="48467"/>
    <lineage>
        <taxon>Bacteria</taxon>
        <taxon>Pseudomonadati</taxon>
        <taxon>Verrucomicrobiota</taxon>
        <taxon>Verrucomicrobiia</taxon>
        <taxon>Verrucomicrobiales</taxon>
        <taxon>Verrucomicrobiaceae</taxon>
        <taxon>Prosthecobacter</taxon>
    </lineage>
</organism>
<dbReference type="InterPro" id="IPR000228">
    <property type="entry name" value="RNA3'_term_phos_cyc"/>
</dbReference>